<name>A0A813I8B9_POLGL</name>
<accession>A0A813I8B9</accession>
<feature type="compositionally biased region" description="Low complexity" evidence="1">
    <location>
        <begin position="95"/>
        <end position="126"/>
    </location>
</feature>
<dbReference type="Proteomes" id="UP000626109">
    <property type="component" value="Unassembled WGS sequence"/>
</dbReference>
<reference evidence="2" key="1">
    <citation type="submission" date="2021-02" db="EMBL/GenBank/DDBJ databases">
        <authorList>
            <person name="Dougan E. K."/>
            <person name="Rhodes N."/>
            <person name="Thang M."/>
            <person name="Chan C."/>
        </authorList>
    </citation>
    <scope>NUCLEOTIDE SEQUENCE</scope>
</reference>
<feature type="region of interest" description="Disordered" evidence="1">
    <location>
        <begin position="88"/>
        <end position="134"/>
    </location>
</feature>
<sequence length="134" mass="15327">MTAKNKQTTTKIRSQQTNNTEQLNKGVQLDKIASINSFTECVDPWSYVRNEIKANTSSLDDTWGRCYHRGSRCAQARTEREHVIFDGAESNLYTNNSNNKITHNNNNKNDNNDNNNNNNNDNNDNKQQTLTSET</sequence>
<protein>
    <submittedName>
        <fullName evidence="2">Uncharacterized protein</fullName>
    </submittedName>
</protein>
<proteinExistence type="predicted"/>
<evidence type="ECO:0000256" key="1">
    <source>
        <dbReference type="SAM" id="MobiDB-lite"/>
    </source>
</evidence>
<evidence type="ECO:0000313" key="2">
    <source>
        <dbReference type="EMBL" id="CAE8646854.1"/>
    </source>
</evidence>
<comment type="caution">
    <text evidence="2">The sequence shown here is derived from an EMBL/GenBank/DDBJ whole genome shotgun (WGS) entry which is preliminary data.</text>
</comment>
<dbReference type="AlphaFoldDB" id="A0A813I8B9"/>
<dbReference type="EMBL" id="CAJNNW010004894">
    <property type="protein sequence ID" value="CAE8646854.1"/>
    <property type="molecule type" value="Genomic_DNA"/>
</dbReference>
<organism evidence="2 3">
    <name type="scientific">Polarella glacialis</name>
    <name type="common">Dinoflagellate</name>
    <dbReference type="NCBI Taxonomy" id="89957"/>
    <lineage>
        <taxon>Eukaryota</taxon>
        <taxon>Sar</taxon>
        <taxon>Alveolata</taxon>
        <taxon>Dinophyceae</taxon>
        <taxon>Suessiales</taxon>
        <taxon>Suessiaceae</taxon>
        <taxon>Polarella</taxon>
    </lineage>
</organism>
<feature type="region of interest" description="Disordered" evidence="1">
    <location>
        <begin position="1"/>
        <end position="23"/>
    </location>
</feature>
<evidence type="ECO:0000313" key="3">
    <source>
        <dbReference type="Proteomes" id="UP000626109"/>
    </source>
</evidence>
<gene>
    <name evidence="2" type="ORF">PGLA2088_LOCUS5171</name>
</gene>